<feature type="non-terminal residue" evidence="2">
    <location>
        <position position="460"/>
    </location>
</feature>
<keyword evidence="3" id="KW-1185">Reference proteome</keyword>
<gene>
    <name evidence="2" type="ORF">X975_16145</name>
</gene>
<evidence type="ECO:0000313" key="3">
    <source>
        <dbReference type="Proteomes" id="UP000054359"/>
    </source>
</evidence>
<evidence type="ECO:0000313" key="2">
    <source>
        <dbReference type="EMBL" id="KFM65484.1"/>
    </source>
</evidence>
<dbReference type="Gene3D" id="1.20.120.20">
    <property type="entry name" value="Apolipoprotein"/>
    <property type="match status" value="1"/>
</dbReference>
<accession>A0A087TK45</accession>
<dbReference type="PANTHER" id="PTHR45823">
    <property type="entry name" value="T-SNARE COILED-COIL HOMOLOGY DOMAIN-CONTAINING PROTEIN"/>
    <property type="match status" value="1"/>
</dbReference>
<dbReference type="GO" id="GO:0004190">
    <property type="term" value="F:aspartic-type endopeptidase activity"/>
    <property type="evidence" value="ECO:0007669"/>
    <property type="project" value="InterPro"/>
</dbReference>
<dbReference type="InterPro" id="IPR021109">
    <property type="entry name" value="Peptidase_aspartic_dom_sf"/>
</dbReference>
<dbReference type="EMBL" id="KK115589">
    <property type="protein sequence ID" value="KFM65484.1"/>
    <property type="molecule type" value="Genomic_DNA"/>
</dbReference>
<feature type="compositionally biased region" description="Basic and acidic residues" evidence="1">
    <location>
        <begin position="419"/>
        <end position="439"/>
    </location>
</feature>
<feature type="region of interest" description="Disordered" evidence="1">
    <location>
        <begin position="409"/>
        <end position="448"/>
    </location>
</feature>
<dbReference type="Pfam" id="PF13650">
    <property type="entry name" value="Asp_protease_2"/>
    <property type="match status" value="1"/>
</dbReference>
<keyword evidence="2" id="KW-0645">Protease</keyword>
<organism evidence="2 3">
    <name type="scientific">Stegodyphus mimosarum</name>
    <name type="common">African social velvet spider</name>
    <dbReference type="NCBI Taxonomy" id="407821"/>
    <lineage>
        <taxon>Eukaryota</taxon>
        <taxon>Metazoa</taxon>
        <taxon>Ecdysozoa</taxon>
        <taxon>Arthropoda</taxon>
        <taxon>Chelicerata</taxon>
        <taxon>Arachnida</taxon>
        <taxon>Araneae</taxon>
        <taxon>Araneomorphae</taxon>
        <taxon>Entelegynae</taxon>
        <taxon>Eresoidea</taxon>
        <taxon>Eresidae</taxon>
        <taxon>Stegodyphus</taxon>
    </lineage>
</organism>
<protein>
    <submittedName>
        <fullName evidence="2">Retroviral-like aspartic protease 1</fullName>
    </submittedName>
</protein>
<sequence>MEEQLRQLVTFFAAFQEEMEGVVNSIKEEMKAGQESVKEEMKAGQESVKEEMRAVKASQEEMKKEITCIIENKFESMEVRIDAVENKVPSVKEQIEETVSAVEQEIDYRVSAVKEQIQERVSAVEHRIEGRVSAVQYQIEKQIDDKVSAVAKEVDTLKKFVATAGSNSDTFKFLAMPAHPSLRLSTYDGKTSWQVYKTQFSIVEEANGWDSQAKACNLAASLRTDAVDILQTLPENKRLDFEALSGALELRFGEKCLKDYSRLQLKSRQQKPTEGARHGSLKISAMGSSSNGLSINGHIDEIPCSMIIDTGANITIIRRDLAKKFKDKLIWTPSCVALETASGDKIDIEGKLNVSITFGSATYHHTAYVADIIDHCILALDFLRKYNFSLDFKNNKLFSAFEDMTIDPQRGSSRNAEVSSERPCSESCRNHTEIEEKPETTSNSPAQMLTGRDLRLPCDF</sequence>
<dbReference type="Proteomes" id="UP000054359">
    <property type="component" value="Unassembled WGS sequence"/>
</dbReference>
<dbReference type="GO" id="GO:0006508">
    <property type="term" value="P:proteolysis"/>
    <property type="evidence" value="ECO:0007669"/>
    <property type="project" value="UniProtKB-KW"/>
</dbReference>
<dbReference type="InterPro" id="IPR001969">
    <property type="entry name" value="Aspartic_peptidase_AS"/>
</dbReference>
<dbReference type="CDD" id="cd00303">
    <property type="entry name" value="retropepsin_like"/>
    <property type="match status" value="1"/>
</dbReference>
<dbReference type="SUPFAM" id="SSF50630">
    <property type="entry name" value="Acid proteases"/>
    <property type="match status" value="1"/>
</dbReference>
<evidence type="ECO:0000256" key="1">
    <source>
        <dbReference type="SAM" id="MobiDB-lite"/>
    </source>
</evidence>
<dbReference type="SUPFAM" id="SSF58113">
    <property type="entry name" value="Apolipoprotein A-I"/>
    <property type="match status" value="1"/>
</dbReference>
<dbReference type="AlphaFoldDB" id="A0A087TK45"/>
<dbReference type="STRING" id="407821.A0A087TK45"/>
<dbReference type="PROSITE" id="PS00141">
    <property type="entry name" value="ASP_PROTEASE"/>
    <property type="match status" value="1"/>
</dbReference>
<dbReference type="OrthoDB" id="6512026at2759"/>
<dbReference type="PANTHER" id="PTHR45823:SF1">
    <property type="entry name" value="T-SNARE COILED-COIL HOMOLOGY DOMAIN-CONTAINING PROTEIN"/>
    <property type="match status" value="1"/>
</dbReference>
<reference evidence="2 3" key="1">
    <citation type="submission" date="2013-11" db="EMBL/GenBank/DDBJ databases">
        <title>Genome sequencing of Stegodyphus mimosarum.</title>
        <authorList>
            <person name="Bechsgaard J."/>
        </authorList>
    </citation>
    <scope>NUCLEOTIDE SEQUENCE [LARGE SCALE GENOMIC DNA]</scope>
</reference>
<dbReference type="Gene3D" id="2.40.70.10">
    <property type="entry name" value="Acid Proteases"/>
    <property type="match status" value="1"/>
</dbReference>
<proteinExistence type="predicted"/>
<keyword evidence="2" id="KW-0378">Hydrolase</keyword>
<name>A0A087TK45_STEMI</name>